<dbReference type="EMBL" id="JAHUTJ010068416">
    <property type="protein sequence ID" value="MED6291575.1"/>
    <property type="molecule type" value="Genomic_DNA"/>
</dbReference>
<name>A0ABU7EWT6_9TELE</name>
<gene>
    <name evidence="2" type="ORF">CHARACLAT_025029</name>
</gene>
<dbReference type="Proteomes" id="UP001352852">
    <property type="component" value="Unassembled WGS sequence"/>
</dbReference>
<proteinExistence type="predicted"/>
<feature type="region of interest" description="Disordered" evidence="1">
    <location>
        <begin position="85"/>
        <end position="105"/>
    </location>
</feature>
<keyword evidence="3" id="KW-1185">Reference proteome</keyword>
<comment type="caution">
    <text evidence="2">The sequence shown here is derived from an EMBL/GenBank/DDBJ whole genome shotgun (WGS) entry which is preliminary data.</text>
</comment>
<evidence type="ECO:0000313" key="3">
    <source>
        <dbReference type="Proteomes" id="UP001352852"/>
    </source>
</evidence>
<protein>
    <submittedName>
        <fullName evidence="2">Uncharacterized protein</fullName>
    </submittedName>
</protein>
<evidence type="ECO:0000313" key="2">
    <source>
        <dbReference type="EMBL" id="MED6291575.1"/>
    </source>
</evidence>
<reference evidence="2 3" key="1">
    <citation type="submission" date="2021-06" db="EMBL/GenBank/DDBJ databases">
        <authorList>
            <person name="Palmer J.M."/>
        </authorList>
    </citation>
    <scope>NUCLEOTIDE SEQUENCE [LARGE SCALE GENOMIC DNA]</scope>
    <source>
        <strain evidence="2 3">CL_MEX2019</strain>
        <tissue evidence="2">Muscle</tissue>
    </source>
</reference>
<accession>A0ABU7EWT6</accession>
<sequence length="105" mass="11673">MCSILFEEVSRAMLSLSKPFQAEACDVSITSHTQDRSCITSRAELDITTQDMTLVYPIYTCTLNTEPFLGGHDQLWVQVEVPKPLGASSKPRCQLRGAHRNSDKA</sequence>
<organism evidence="2 3">
    <name type="scientific">Characodon lateralis</name>
    <dbReference type="NCBI Taxonomy" id="208331"/>
    <lineage>
        <taxon>Eukaryota</taxon>
        <taxon>Metazoa</taxon>
        <taxon>Chordata</taxon>
        <taxon>Craniata</taxon>
        <taxon>Vertebrata</taxon>
        <taxon>Euteleostomi</taxon>
        <taxon>Actinopterygii</taxon>
        <taxon>Neopterygii</taxon>
        <taxon>Teleostei</taxon>
        <taxon>Neoteleostei</taxon>
        <taxon>Acanthomorphata</taxon>
        <taxon>Ovalentaria</taxon>
        <taxon>Atherinomorphae</taxon>
        <taxon>Cyprinodontiformes</taxon>
        <taxon>Goodeidae</taxon>
        <taxon>Characodon</taxon>
    </lineage>
</organism>
<evidence type="ECO:0000256" key="1">
    <source>
        <dbReference type="SAM" id="MobiDB-lite"/>
    </source>
</evidence>